<dbReference type="GO" id="GO:0019202">
    <property type="term" value="F:amino acid kinase activity"/>
    <property type="evidence" value="ECO:0007669"/>
    <property type="project" value="TreeGrafter"/>
</dbReference>
<dbReference type="InterPro" id="IPR050249">
    <property type="entry name" value="Pseudomonas-type_ThrB"/>
</dbReference>
<dbReference type="SUPFAM" id="SSF56112">
    <property type="entry name" value="Protein kinase-like (PK-like)"/>
    <property type="match status" value="1"/>
</dbReference>
<accession>A0A2H0UPP8</accession>
<name>A0A2H0UPP8_9BACT</name>
<dbReference type="Proteomes" id="UP000230903">
    <property type="component" value="Unassembled WGS sequence"/>
</dbReference>
<evidence type="ECO:0000313" key="3">
    <source>
        <dbReference type="EMBL" id="PIR87646.1"/>
    </source>
</evidence>
<dbReference type="Gene3D" id="3.90.1200.10">
    <property type="match status" value="1"/>
</dbReference>
<dbReference type="PANTHER" id="PTHR21064">
    <property type="entry name" value="AMINOGLYCOSIDE PHOSPHOTRANSFERASE DOMAIN-CONTAINING PROTEIN-RELATED"/>
    <property type="match status" value="1"/>
</dbReference>
<protein>
    <recommendedName>
        <fullName evidence="2">Aminoglycoside phosphotransferase domain-containing protein</fullName>
    </recommendedName>
</protein>
<gene>
    <name evidence="3" type="ORF">COU10_03540</name>
</gene>
<dbReference type="PANTHER" id="PTHR21064:SF6">
    <property type="entry name" value="AMINOGLYCOSIDE PHOSPHOTRANSFERASE DOMAIN-CONTAINING PROTEIN"/>
    <property type="match status" value="1"/>
</dbReference>
<comment type="caution">
    <text evidence="3">The sequence shown here is derived from an EMBL/GenBank/DDBJ whole genome shotgun (WGS) entry which is preliminary data.</text>
</comment>
<feature type="domain" description="Aminoglycoside phosphotransferase" evidence="2">
    <location>
        <begin position="30"/>
        <end position="237"/>
    </location>
</feature>
<evidence type="ECO:0000259" key="2">
    <source>
        <dbReference type="Pfam" id="PF01636"/>
    </source>
</evidence>
<sequence length="315" mass="37137">MKIIKNIELRALLHGFPELREIDSLAKVPYGLDQDNEVYYTINNKRHVGVLKIYSSRKTTRVHEISKTMSFFCDKGICVPEVLGVGSLSDKRPYIWMQNIPGKQNIRYSKRKIQQIARHMARVHIIDSCKLEKDIIFSQPIIPEIPWDNVGPYLLMMREELLILNEYILGHIYPKGIIHGDYSWGNCLFSNLGKLNSVIDWDHSRQDFYIIDIARAQIFFSFDVKDNFRLEREREFIMAYSLVRPLTENEIKDLKIHIQIQMIRMLIETHYFTNTKSVSLNRFTGTQAAILPKRLDKKIKNFKTISLMRRPNNKY</sequence>
<dbReference type="InterPro" id="IPR002575">
    <property type="entry name" value="Aminoglycoside_PTrfase"/>
</dbReference>
<dbReference type="Pfam" id="PF01636">
    <property type="entry name" value="APH"/>
    <property type="match status" value="1"/>
</dbReference>
<evidence type="ECO:0000313" key="4">
    <source>
        <dbReference type="Proteomes" id="UP000230903"/>
    </source>
</evidence>
<proteinExistence type="inferred from homology"/>
<evidence type="ECO:0000256" key="1">
    <source>
        <dbReference type="ARBA" id="ARBA00038240"/>
    </source>
</evidence>
<reference evidence="4" key="1">
    <citation type="submission" date="2017-09" db="EMBL/GenBank/DDBJ databases">
        <title>Depth-based differentiation of microbial function through sediment-hosted aquifers and enrichment of novel symbionts in the deep terrestrial subsurface.</title>
        <authorList>
            <person name="Probst A.J."/>
            <person name="Ladd B."/>
            <person name="Jarett J.K."/>
            <person name="Geller-Mcgrath D.E."/>
            <person name="Sieber C.M.K."/>
            <person name="Emerson J.B."/>
            <person name="Anantharaman K."/>
            <person name="Thomas B.C."/>
            <person name="Malmstrom R."/>
            <person name="Stieglmeier M."/>
            <person name="Klingl A."/>
            <person name="Woyke T."/>
            <person name="Ryan C.M."/>
            <person name="Banfield J.F."/>
        </authorList>
    </citation>
    <scope>NUCLEOTIDE SEQUENCE [LARGE SCALE GENOMIC DNA]</scope>
</reference>
<comment type="similarity">
    <text evidence="1">Belongs to the pseudomonas-type ThrB family.</text>
</comment>
<organism evidence="3 4">
    <name type="scientific">Candidatus Harrisonbacteria bacterium CG10_big_fil_rev_8_21_14_0_10_45_28</name>
    <dbReference type="NCBI Taxonomy" id="1974586"/>
    <lineage>
        <taxon>Bacteria</taxon>
        <taxon>Candidatus Harrisoniibacteriota</taxon>
    </lineage>
</organism>
<dbReference type="InterPro" id="IPR011009">
    <property type="entry name" value="Kinase-like_dom_sf"/>
</dbReference>
<dbReference type="EMBL" id="PFBC01000054">
    <property type="protein sequence ID" value="PIR87646.1"/>
    <property type="molecule type" value="Genomic_DNA"/>
</dbReference>
<dbReference type="AlphaFoldDB" id="A0A2H0UPP8"/>